<evidence type="ECO:0000259" key="8">
    <source>
        <dbReference type="SMART" id="SM00382"/>
    </source>
</evidence>
<comment type="function">
    <text evidence="7">Component of the origin recognition complex (ORC) that binds origins of replication. DNA-binding is ATP-dependent, however specific DNA sequences that define origins of replication have not been identified so far. ORC is required to assemble the pre-replication complex necessary to initiate DNA replication.</text>
</comment>
<dbReference type="CDD" id="cd00009">
    <property type="entry name" value="AAA"/>
    <property type="match status" value="1"/>
</dbReference>
<dbReference type="InterPro" id="IPR003959">
    <property type="entry name" value="ATPase_AAA_core"/>
</dbReference>
<dbReference type="InterPro" id="IPR003593">
    <property type="entry name" value="AAA+_ATPase"/>
</dbReference>
<dbReference type="Pfam" id="PF04032">
    <property type="entry name" value="Rpr2"/>
    <property type="match status" value="1"/>
</dbReference>
<dbReference type="Proteomes" id="UP000789901">
    <property type="component" value="Unassembled WGS sequence"/>
</dbReference>
<keyword evidence="6 7" id="KW-0539">Nucleus</keyword>
<dbReference type="InterPro" id="IPR007175">
    <property type="entry name" value="Rpr2/Snm1/Rpp21"/>
</dbReference>
<comment type="subcellular location">
    <subcellularLocation>
        <location evidence="1 7">Nucleus</location>
    </subcellularLocation>
</comment>
<dbReference type="Gene3D" id="3.40.50.300">
    <property type="entry name" value="P-loop containing nucleotide triphosphate hydrolases"/>
    <property type="match status" value="1"/>
</dbReference>
<comment type="caution">
    <text evidence="9">The sequence shown here is derived from an EMBL/GenBank/DDBJ whole genome shotgun (WGS) entry which is preliminary data.</text>
</comment>
<keyword evidence="10" id="KW-1185">Reference proteome</keyword>
<proteinExistence type="inferred from homology"/>
<dbReference type="PANTHER" id="PTHR10763">
    <property type="entry name" value="CELL DIVISION CONTROL PROTEIN 6-RELATED"/>
    <property type="match status" value="1"/>
</dbReference>
<reference evidence="9 10" key="1">
    <citation type="submission" date="2021-06" db="EMBL/GenBank/DDBJ databases">
        <authorList>
            <person name="Kallberg Y."/>
            <person name="Tangrot J."/>
            <person name="Rosling A."/>
        </authorList>
    </citation>
    <scope>NUCLEOTIDE SEQUENCE [LARGE SCALE GENOMIC DNA]</scope>
    <source>
        <strain evidence="9 10">120-4 pot B 10/14</strain>
    </source>
</reference>
<gene>
    <name evidence="9" type="ORF">GMARGA_LOCUS21110</name>
</gene>
<comment type="similarity">
    <text evidence="2 7">Belongs to the ORC1 family.</text>
</comment>
<dbReference type="SMART" id="SM00382">
    <property type="entry name" value="AAA"/>
    <property type="match status" value="1"/>
</dbReference>
<evidence type="ECO:0000256" key="4">
    <source>
        <dbReference type="ARBA" id="ARBA00022723"/>
    </source>
</evidence>
<feature type="domain" description="AAA+ ATPase" evidence="8">
    <location>
        <begin position="90"/>
        <end position="240"/>
    </location>
</feature>
<keyword evidence="3 7" id="KW-0235">DNA replication</keyword>
<keyword evidence="7" id="KW-0547">Nucleotide-binding</keyword>
<dbReference type="InterPro" id="IPR027417">
    <property type="entry name" value="P-loop_NTPase"/>
</dbReference>
<keyword evidence="7" id="KW-0067">ATP-binding</keyword>
<dbReference type="Pfam" id="PF09079">
    <property type="entry name" value="WHD_Cdc6"/>
    <property type="match status" value="1"/>
</dbReference>
<protein>
    <recommendedName>
        <fullName evidence="7">Origin recognition complex subunit 1</fullName>
    </recommendedName>
</protein>
<accession>A0ABN7VQY3</accession>
<dbReference type="PANTHER" id="PTHR10763:SF23">
    <property type="entry name" value="ORIGIN RECOGNITION COMPLEX SUBUNIT 1"/>
    <property type="match status" value="1"/>
</dbReference>
<keyword evidence="4" id="KW-0479">Metal-binding</keyword>
<dbReference type="InterPro" id="IPR015163">
    <property type="entry name" value="Cdc6_C"/>
</dbReference>
<evidence type="ECO:0000256" key="7">
    <source>
        <dbReference type="RuleBase" id="RU365058"/>
    </source>
</evidence>
<dbReference type="InterPro" id="IPR050311">
    <property type="entry name" value="ORC1/CDC6"/>
</dbReference>
<dbReference type="InterPro" id="IPR036390">
    <property type="entry name" value="WH_DNA-bd_sf"/>
</dbReference>
<keyword evidence="5 7" id="KW-0238">DNA-binding</keyword>
<evidence type="ECO:0000256" key="5">
    <source>
        <dbReference type="ARBA" id="ARBA00023125"/>
    </source>
</evidence>
<evidence type="ECO:0000313" key="9">
    <source>
        <dbReference type="EMBL" id="CAG8790171.1"/>
    </source>
</evidence>
<sequence length="476" mass="54075">MVRSDAGATTSRKLKNKATQIVTPPSVRVKSVPAFTPLELRAAPTVKPETCYDKARAMLQLEEVPDYLPCREKEYKQIYDKVKSAIEEFSGHRIFISGQPGTGKTATVRQVVKNLQRKIMQKELHPFEFVEINGMEMKPPEKAYSALWEALTGDCIAVKAAEDLLSKTFNEPSQRNPIVLMIDEFDAMVTKTNRVIYNFLEWTTLQDSYLIVIALTNRIDLPVTMLSARSESRIGLDRLTFAPYTHTELFTIVKSRLEGIELFENNAIEFAARKSLAKTNEEINNKVTIDIVKDAIKKTNTPWSKYIRKCSFRAKMFLCTLLLLRRDGNLEIELKDIIGKYTKLCRKKGIQTSTCTELSNIAYDLASSSIVSMDPSKDIYAQIKFNGNEEDVNMVLILRIDPSIKRTLCKRCDSVLLPGVTSQIRIKSKPEPQLQMMCTQCGTARGYPIRKGYQLFSEKSENIYGTENDQNQSKNK</sequence>
<dbReference type="EMBL" id="CAJVQB010019172">
    <property type="protein sequence ID" value="CAG8790171.1"/>
    <property type="molecule type" value="Genomic_DNA"/>
</dbReference>
<evidence type="ECO:0000256" key="1">
    <source>
        <dbReference type="ARBA" id="ARBA00004123"/>
    </source>
</evidence>
<dbReference type="SUPFAM" id="SSF52540">
    <property type="entry name" value="P-loop containing nucleoside triphosphate hydrolases"/>
    <property type="match status" value="1"/>
</dbReference>
<dbReference type="Gene3D" id="6.20.50.20">
    <property type="match status" value="1"/>
</dbReference>
<dbReference type="Pfam" id="PF00004">
    <property type="entry name" value="AAA"/>
    <property type="match status" value="1"/>
</dbReference>
<dbReference type="SUPFAM" id="SSF46785">
    <property type="entry name" value="Winged helix' DNA-binding domain"/>
    <property type="match status" value="1"/>
</dbReference>
<evidence type="ECO:0000313" key="10">
    <source>
        <dbReference type="Proteomes" id="UP000789901"/>
    </source>
</evidence>
<evidence type="ECO:0000256" key="6">
    <source>
        <dbReference type="ARBA" id="ARBA00023242"/>
    </source>
</evidence>
<evidence type="ECO:0000256" key="3">
    <source>
        <dbReference type="ARBA" id="ARBA00022705"/>
    </source>
</evidence>
<name>A0ABN7VQY3_GIGMA</name>
<comment type="subunit">
    <text evidence="7">ORC is composed of six subunits.</text>
</comment>
<evidence type="ECO:0000256" key="2">
    <source>
        <dbReference type="ARBA" id="ARBA00008398"/>
    </source>
</evidence>
<organism evidence="9 10">
    <name type="scientific">Gigaspora margarita</name>
    <dbReference type="NCBI Taxonomy" id="4874"/>
    <lineage>
        <taxon>Eukaryota</taxon>
        <taxon>Fungi</taxon>
        <taxon>Fungi incertae sedis</taxon>
        <taxon>Mucoromycota</taxon>
        <taxon>Glomeromycotina</taxon>
        <taxon>Glomeromycetes</taxon>
        <taxon>Diversisporales</taxon>
        <taxon>Gigasporaceae</taxon>
        <taxon>Gigaspora</taxon>
    </lineage>
</organism>